<feature type="region of interest" description="Disordered" evidence="1">
    <location>
        <begin position="146"/>
        <end position="170"/>
    </location>
</feature>
<comment type="caution">
    <text evidence="2">The sequence shown here is derived from an EMBL/GenBank/DDBJ whole genome shotgun (WGS) entry which is preliminary data.</text>
</comment>
<dbReference type="Proteomes" id="UP000714275">
    <property type="component" value="Unassembled WGS sequence"/>
</dbReference>
<feature type="region of interest" description="Disordered" evidence="1">
    <location>
        <begin position="1"/>
        <end position="108"/>
    </location>
</feature>
<feature type="compositionally biased region" description="Basic and acidic residues" evidence="1">
    <location>
        <begin position="18"/>
        <end position="31"/>
    </location>
</feature>
<name>A0A9P7CW78_9AGAM</name>
<evidence type="ECO:0000313" key="2">
    <source>
        <dbReference type="EMBL" id="KAG1764870.1"/>
    </source>
</evidence>
<reference evidence="2" key="1">
    <citation type="journal article" date="2020" name="New Phytol.">
        <title>Comparative genomics reveals dynamic genome evolution in host specialist ectomycorrhizal fungi.</title>
        <authorList>
            <person name="Lofgren L.A."/>
            <person name="Nguyen N.H."/>
            <person name="Vilgalys R."/>
            <person name="Ruytinx J."/>
            <person name="Liao H.L."/>
            <person name="Branco S."/>
            <person name="Kuo A."/>
            <person name="LaButti K."/>
            <person name="Lipzen A."/>
            <person name="Andreopoulos W."/>
            <person name="Pangilinan J."/>
            <person name="Riley R."/>
            <person name="Hundley H."/>
            <person name="Na H."/>
            <person name="Barry K."/>
            <person name="Grigoriev I.V."/>
            <person name="Stajich J.E."/>
            <person name="Kennedy P.G."/>
        </authorList>
    </citation>
    <scope>NUCLEOTIDE SEQUENCE</scope>
    <source>
        <strain evidence="2">DOB743</strain>
    </source>
</reference>
<organism evidence="2 3">
    <name type="scientific">Suillus placidus</name>
    <dbReference type="NCBI Taxonomy" id="48579"/>
    <lineage>
        <taxon>Eukaryota</taxon>
        <taxon>Fungi</taxon>
        <taxon>Dikarya</taxon>
        <taxon>Basidiomycota</taxon>
        <taxon>Agaricomycotina</taxon>
        <taxon>Agaricomycetes</taxon>
        <taxon>Agaricomycetidae</taxon>
        <taxon>Boletales</taxon>
        <taxon>Suillineae</taxon>
        <taxon>Suillaceae</taxon>
        <taxon>Suillus</taxon>
    </lineage>
</organism>
<dbReference type="AlphaFoldDB" id="A0A9P7CW78"/>
<gene>
    <name evidence="2" type="ORF">EV702DRAFT_90832</name>
</gene>
<protein>
    <submittedName>
        <fullName evidence="2">Uncharacterized protein</fullName>
    </submittedName>
</protein>
<feature type="compositionally biased region" description="Acidic residues" evidence="1">
    <location>
        <begin position="96"/>
        <end position="106"/>
    </location>
</feature>
<feature type="compositionally biased region" description="Basic and acidic residues" evidence="1">
    <location>
        <begin position="66"/>
        <end position="95"/>
    </location>
</feature>
<feature type="compositionally biased region" description="Basic and acidic residues" evidence="1">
    <location>
        <begin position="40"/>
        <end position="57"/>
    </location>
</feature>
<evidence type="ECO:0000313" key="3">
    <source>
        <dbReference type="Proteomes" id="UP000714275"/>
    </source>
</evidence>
<dbReference type="EMBL" id="JABBWD010000117">
    <property type="protein sequence ID" value="KAG1764870.1"/>
    <property type="molecule type" value="Genomic_DNA"/>
</dbReference>
<sequence length="323" mass="37184">MNSTQIRRIRRAVKRVKYKEEHGPPPRDVRSKASMVTKTSKKDKENGMEGNREHEQEFSEEDKQEDNDKGSQTKDDKEDDQKSVKEKYNEGVKENDIEDDDDDEGFVEGLTDDALVYDKEGVEEDFMKEDEEGVKESVAICNNELTKDDNRGVEEQFAGENDDGKENATEDDNVRLEEDFIEDDEGDEEDVTKVDNKGVEDSVAVYDSTIVEEIYAVNNNERVDERVEDVPGEHDEVVINRDDNEGHTKTAAGDACKFTPLTHHRNLRQRNGVIMIPSLIKGWPPVLLSEPVIDRLDPIDFKIMQLEYEYHLSRDELHDDRFV</sequence>
<dbReference type="OrthoDB" id="2678870at2759"/>
<accession>A0A9P7CW78</accession>
<evidence type="ECO:0000256" key="1">
    <source>
        <dbReference type="SAM" id="MobiDB-lite"/>
    </source>
</evidence>
<keyword evidence="3" id="KW-1185">Reference proteome</keyword>
<proteinExistence type="predicted"/>
<feature type="compositionally biased region" description="Basic residues" evidence="1">
    <location>
        <begin position="7"/>
        <end position="17"/>
    </location>
</feature>